<protein>
    <submittedName>
        <fullName evidence="2">Tat pathway signal protein</fullName>
    </submittedName>
</protein>
<keyword evidence="3" id="KW-1185">Reference proteome</keyword>
<reference evidence="2 3" key="1">
    <citation type="submission" date="2018-01" db="EMBL/GenBank/DDBJ databases">
        <title>Complete genome sequence of Salinigranum rubrum GX10T, an extremely halophilic archaeon isolated from a marine solar saltern.</title>
        <authorList>
            <person name="Han S."/>
        </authorList>
    </citation>
    <scope>NUCLEOTIDE SEQUENCE [LARGE SCALE GENOMIC DNA]</scope>
    <source>
        <strain evidence="2 3">GX10</strain>
    </source>
</reference>
<dbReference type="RefSeq" id="WP_103427613.1">
    <property type="nucleotide sequence ID" value="NZ_CP026309.1"/>
</dbReference>
<name>A0A2I8VPX1_9EURY</name>
<proteinExistence type="predicted"/>
<dbReference type="Pfam" id="PF24041">
    <property type="entry name" value="DUF7350"/>
    <property type="match status" value="2"/>
</dbReference>
<feature type="domain" description="DUF7350" evidence="1">
    <location>
        <begin position="88"/>
        <end position="168"/>
    </location>
</feature>
<dbReference type="PROSITE" id="PS51257">
    <property type="entry name" value="PROKAR_LIPOPROTEIN"/>
    <property type="match status" value="1"/>
</dbReference>
<dbReference type="EMBL" id="CP026309">
    <property type="protein sequence ID" value="AUV83924.1"/>
    <property type="molecule type" value="Genomic_DNA"/>
</dbReference>
<dbReference type="GeneID" id="35591996"/>
<feature type="domain" description="DUF7350" evidence="1">
    <location>
        <begin position="230"/>
        <end position="350"/>
    </location>
</feature>
<dbReference type="InterPro" id="IPR055774">
    <property type="entry name" value="DUF7350"/>
</dbReference>
<accession>A0A2I8VPX1</accession>
<dbReference type="Proteomes" id="UP000236584">
    <property type="component" value="Chromosome"/>
</dbReference>
<dbReference type="OrthoDB" id="156174at2157"/>
<evidence type="ECO:0000313" key="2">
    <source>
        <dbReference type="EMBL" id="AUV83924.1"/>
    </source>
</evidence>
<evidence type="ECO:0000259" key="1">
    <source>
        <dbReference type="Pfam" id="PF24041"/>
    </source>
</evidence>
<evidence type="ECO:0000313" key="3">
    <source>
        <dbReference type="Proteomes" id="UP000236584"/>
    </source>
</evidence>
<dbReference type="Gene3D" id="2.60.40.2480">
    <property type="entry name" value="Periplasmic metal-binding protein Tp34-type"/>
    <property type="match status" value="1"/>
</dbReference>
<gene>
    <name evidence="2" type="ORF">C2R22_07860</name>
</gene>
<organism evidence="2 3">
    <name type="scientific">Salinigranum rubrum</name>
    <dbReference type="NCBI Taxonomy" id="755307"/>
    <lineage>
        <taxon>Archaea</taxon>
        <taxon>Methanobacteriati</taxon>
        <taxon>Methanobacteriota</taxon>
        <taxon>Stenosarchaea group</taxon>
        <taxon>Halobacteria</taxon>
        <taxon>Halobacteriales</taxon>
        <taxon>Haloferacaceae</taxon>
        <taxon>Salinigranum</taxon>
    </lineage>
</organism>
<sequence>MNRRRFLGAVGAAGVAGLAGCAGFSTTTYSSEPPLVENPPDGVYVPSHIEGMEMVGMGMAGDARVAVTYSYPHRFWTVEQNGQEFTTQRVDIADDDAVHLMASVWDPETGVVLPNTGLSMEIRTDAGLVSQEVVYPMLSQQMGFHYGANFPLDGNDVYDVTVSVGAPSVERFGSLANRFTQPATATVSFDYREGARNEIEYTVFEESRRGQRDAVAPMSMEMMPVGRVPDSVPGTALGEATVGDLVLRGHVVDAERFGDDPYLVVTAATPYNDLVVPGMALSARVPGDGRAAFSGGLDPALDPDLGFHYGAPVSVSGGVDAVELTVEIPPQVARHEGYETAFLETGTVTLSA</sequence>
<dbReference type="AlphaFoldDB" id="A0A2I8VPX1"/>
<dbReference type="InterPro" id="IPR038482">
    <property type="entry name" value="Tp34-type_sf"/>
</dbReference>
<dbReference type="KEGG" id="srub:C2R22_07860"/>